<feature type="compositionally biased region" description="Pro residues" evidence="1">
    <location>
        <begin position="24"/>
        <end position="50"/>
    </location>
</feature>
<gene>
    <name evidence="2" type="ORF">PVAP13_5NG555686</name>
</gene>
<organism evidence="2 3">
    <name type="scientific">Panicum virgatum</name>
    <name type="common">Blackwell switchgrass</name>
    <dbReference type="NCBI Taxonomy" id="38727"/>
    <lineage>
        <taxon>Eukaryota</taxon>
        <taxon>Viridiplantae</taxon>
        <taxon>Streptophyta</taxon>
        <taxon>Embryophyta</taxon>
        <taxon>Tracheophyta</taxon>
        <taxon>Spermatophyta</taxon>
        <taxon>Magnoliopsida</taxon>
        <taxon>Liliopsida</taxon>
        <taxon>Poales</taxon>
        <taxon>Poaceae</taxon>
        <taxon>PACMAD clade</taxon>
        <taxon>Panicoideae</taxon>
        <taxon>Panicodae</taxon>
        <taxon>Paniceae</taxon>
        <taxon>Panicinae</taxon>
        <taxon>Panicum</taxon>
        <taxon>Panicum sect. Hiantes</taxon>
    </lineage>
</organism>
<evidence type="ECO:0000313" key="3">
    <source>
        <dbReference type="Proteomes" id="UP000823388"/>
    </source>
</evidence>
<dbReference type="Proteomes" id="UP000823388">
    <property type="component" value="Chromosome 5N"/>
</dbReference>
<dbReference type="EMBL" id="CM029046">
    <property type="protein sequence ID" value="KAG2592498.1"/>
    <property type="molecule type" value="Genomic_DNA"/>
</dbReference>
<feature type="region of interest" description="Disordered" evidence="1">
    <location>
        <begin position="106"/>
        <end position="131"/>
    </location>
</feature>
<sequence length="131" mass="14391">MELARRRWSRCPTSPSTPTGCAPLRPPSLQLPPEPCSPAGARPPLPPPPSRPRRTGEGEIEPSSPRSRERALSKKCERAEPASCREQRASHLRARRWIAAGRWITATAEESQHPPTAEDLVPVTQSPLPLS</sequence>
<name>A0A8T0S5Y6_PANVG</name>
<evidence type="ECO:0000313" key="2">
    <source>
        <dbReference type="EMBL" id="KAG2592498.1"/>
    </source>
</evidence>
<keyword evidence="3" id="KW-1185">Reference proteome</keyword>
<feature type="region of interest" description="Disordered" evidence="1">
    <location>
        <begin position="1"/>
        <end position="90"/>
    </location>
</feature>
<protein>
    <submittedName>
        <fullName evidence="2">Uncharacterized protein</fullName>
    </submittedName>
</protein>
<reference evidence="2" key="1">
    <citation type="submission" date="2020-05" db="EMBL/GenBank/DDBJ databases">
        <title>WGS assembly of Panicum virgatum.</title>
        <authorList>
            <person name="Lovell J.T."/>
            <person name="Jenkins J."/>
            <person name="Shu S."/>
            <person name="Juenger T.E."/>
            <person name="Schmutz J."/>
        </authorList>
    </citation>
    <scope>NUCLEOTIDE SEQUENCE</scope>
    <source>
        <strain evidence="2">AP13</strain>
    </source>
</reference>
<comment type="caution">
    <text evidence="2">The sequence shown here is derived from an EMBL/GenBank/DDBJ whole genome shotgun (WGS) entry which is preliminary data.</text>
</comment>
<evidence type="ECO:0000256" key="1">
    <source>
        <dbReference type="SAM" id="MobiDB-lite"/>
    </source>
</evidence>
<feature type="compositionally biased region" description="Basic and acidic residues" evidence="1">
    <location>
        <begin position="66"/>
        <end position="89"/>
    </location>
</feature>
<proteinExistence type="predicted"/>
<dbReference type="AlphaFoldDB" id="A0A8T0S5Y6"/>
<accession>A0A8T0S5Y6</accession>